<keyword evidence="2" id="KW-1185">Reference proteome</keyword>
<organism evidence="1 2">
    <name type="scientific">Lactuca saligna</name>
    <name type="common">Willowleaf lettuce</name>
    <dbReference type="NCBI Taxonomy" id="75948"/>
    <lineage>
        <taxon>Eukaryota</taxon>
        <taxon>Viridiplantae</taxon>
        <taxon>Streptophyta</taxon>
        <taxon>Embryophyta</taxon>
        <taxon>Tracheophyta</taxon>
        <taxon>Spermatophyta</taxon>
        <taxon>Magnoliopsida</taxon>
        <taxon>eudicotyledons</taxon>
        <taxon>Gunneridae</taxon>
        <taxon>Pentapetalae</taxon>
        <taxon>asterids</taxon>
        <taxon>campanulids</taxon>
        <taxon>Asterales</taxon>
        <taxon>Asteraceae</taxon>
        <taxon>Cichorioideae</taxon>
        <taxon>Cichorieae</taxon>
        <taxon>Lactucinae</taxon>
        <taxon>Lactuca</taxon>
    </lineage>
</organism>
<name>A0AA36A263_LACSI</name>
<gene>
    <name evidence="1" type="ORF">LSALG_LOCUS41625</name>
</gene>
<sequence length="138" mass="16324">MTETGEDTSIDTLLDEETINAAVLYLSGDTLAWYRWSNQRKVLNTWEVLKELFLNRFRLIHGGDLYKQWAALKPKNRVKPRDFSLRDSDKDVIPDKATEFHFRMERWVPFLKGQEEMIRSRGITVITQIMYVAEIVEQ</sequence>
<dbReference type="AlphaFoldDB" id="A0AA36A263"/>
<evidence type="ECO:0008006" key="3">
    <source>
        <dbReference type="Google" id="ProtNLM"/>
    </source>
</evidence>
<reference evidence="1" key="1">
    <citation type="submission" date="2023-04" db="EMBL/GenBank/DDBJ databases">
        <authorList>
            <person name="Vijverberg K."/>
            <person name="Xiong W."/>
            <person name="Schranz E."/>
        </authorList>
    </citation>
    <scope>NUCLEOTIDE SEQUENCE</scope>
</reference>
<dbReference type="Proteomes" id="UP001177003">
    <property type="component" value="Chromosome 9"/>
</dbReference>
<accession>A0AA36A263</accession>
<dbReference type="EMBL" id="OX465085">
    <property type="protein sequence ID" value="CAI9303170.1"/>
    <property type="molecule type" value="Genomic_DNA"/>
</dbReference>
<evidence type="ECO:0000313" key="1">
    <source>
        <dbReference type="EMBL" id="CAI9303170.1"/>
    </source>
</evidence>
<evidence type="ECO:0000313" key="2">
    <source>
        <dbReference type="Proteomes" id="UP001177003"/>
    </source>
</evidence>
<protein>
    <recommendedName>
        <fullName evidence="3">Retrotransposon gag domain-containing protein</fullName>
    </recommendedName>
</protein>
<proteinExistence type="predicted"/>